<keyword evidence="1" id="KW-0732">Signal</keyword>
<dbReference type="EMBL" id="BAABAT010000058">
    <property type="protein sequence ID" value="GAA4262986.1"/>
    <property type="molecule type" value="Genomic_DNA"/>
</dbReference>
<reference evidence="3" key="1">
    <citation type="journal article" date="2019" name="Int. J. Syst. Evol. Microbiol.">
        <title>The Global Catalogue of Microorganisms (GCM) 10K type strain sequencing project: providing services to taxonomists for standard genome sequencing and annotation.</title>
        <authorList>
            <consortium name="The Broad Institute Genomics Platform"/>
            <consortium name="The Broad Institute Genome Sequencing Center for Infectious Disease"/>
            <person name="Wu L."/>
            <person name="Ma J."/>
        </authorList>
    </citation>
    <scope>NUCLEOTIDE SEQUENCE [LARGE SCALE GENOMIC DNA]</scope>
    <source>
        <strain evidence="3">JCM 17441</strain>
    </source>
</reference>
<evidence type="ECO:0000313" key="3">
    <source>
        <dbReference type="Proteomes" id="UP001500620"/>
    </source>
</evidence>
<evidence type="ECO:0000313" key="2">
    <source>
        <dbReference type="EMBL" id="GAA4262986.1"/>
    </source>
</evidence>
<sequence>MRRTTRLIASTLVLGAVVAGGAVARSATASASNKTWFPEQVHLKLTPSTPQLAACMPNVRVNVDVQLTTERLGFDTFTVNAFNLPPNTTFTVFLLQQAGPPFGAAEYIGDFTSDWRGRALNSFKLIVQAPAASSQACPGRRARS</sequence>
<feature type="chain" id="PRO_5045392746" evidence="1">
    <location>
        <begin position="25"/>
        <end position="144"/>
    </location>
</feature>
<keyword evidence="3" id="KW-1185">Reference proteome</keyword>
<dbReference type="RefSeq" id="WP_345141291.1">
    <property type="nucleotide sequence ID" value="NZ_BAABAT010000058.1"/>
</dbReference>
<accession>A0ABP8DSS2</accession>
<proteinExistence type="predicted"/>
<name>A0ABP8DSS2_9ACTN</name>
<evidence type="ECO:0000256" key="1">
    <source>
        <dbReference type="SAM" id="SignalP"/>
    </source>
</evidence>
<feature type="signal peptide" evidence="1">
    <location>
        <begin position="1"/>
        <end position="24"/>
    </location>
</feature>
<dbReference type="Proteomes" id="UP001500620">
    <property type="component" value="Unassembled WGS sequence"/>
</dbReference>
<gene>
    <name evidence="2" type="ORF">GCM10022255_103440</name>
</gene>
<organism evidence="2 3">
    <name type="scientific">Dactylosporangium darangshiense</name>
    <dbReference type="NCBI Taxonomy" id="579108"/>
    <lineage>
        <taxon>Bacteria</taxon>
        <taxon>Bacillati</taxon>
        <taxon>Actinomycetota</taxon>
        <taxon>Actinomycetes</taxon>
        <taxon>Micromonosporales</taxon>
        <taxon>Micromonosporaceae</taxon>
        <taxon>Dactylosporangium</taxon>
    </lineage>
</organism>
<protein>
    <submittedName>
        <fullName evidence="2">Uncharacterized protein</fullName>
    </submittedName>
</protein>
<comment type="caution">
    <text evidence="2">The sequence shown here is derived from an EMBL/GenBank/DDBJ whole genome shotgun (WGS) entry which is preliminary data.</text>
</comment>